<dbReference type="InterPro" id="IPR015926">
    <property type="entry name" value="Cytolysin/lectin"/>
</dbReference>
<dbReference type="GO" id="GO:0046931">
    <property type="term" value="P:pore complex assembly"/>
    <property type="evidence" value="ECO:0007669"/>
    <property type="project" value="InterPro"/>
</dbReference>
<keyword evidence="4" id="KW-1053">Target membrane</keyword>
<evidence type="ECO:0000256" key="3">
    <source>
        <dbReference type="ARBA" id="ARBA00022537"/>
    </source>
</evidence>
<dbReference type="AlphaFoldDB" id="A0A3B4FZ21"/>
<reference evidence="6" key="1">
    <citation type="submission" date="2023-09" db="UniProtKB">
        <authorList>
            <consortium name="Ensembl"/>
        </authorList>
    </citation>
    <scope>IDENTIFICATION</scope>
</reference>
<dbReference type="GO" id="GO:0042151">
    <property type="term" value="C:nematocyst"/>
    <property type="evidence" value="ECO:0007669"/>
    <property type="project" value="UniProtKB-SubCell"/>
</dbReference>
<dbReference type="Pfam" id="PF06369">
    <property type="entry name" value="Anemone_cytotox"/>
    <property type="match status" value="1"/>
</dbReference>
<sequence>RFVLLLADVMGASDSRQCEVVFSNYSKNYSLRNPRVHLESGQYDTAMPSTLRTSEYGSAVFSKTAGAARGCVGVVTYDLYNESTKRADKKIAGMFSVPFDYNLYYIWHGIGVFPINTQCNSCLFDIMKNNEQRGFVRGRAEGPTLTYRDNDVTLTSAISNCSRATMTVEVQKMSPIQQKRCDGLSADH</sequence>
<keyword evidence="5" id="KW-0166">Nematocyst</keyword>
<accession>A0A3B4FZ21</accession>
<dbReference type="SUPFAM" id="SSF63724">
    <property type="entry name" value="Cytolysin/lectin"/>
    <property type="match status" value="1"/>
</dbReference>
<evidence type="ECO:0000313" key="6">
    <source>
        <dbReference type="Ensembl" id="ENSPNYP00000015870.1"/>
    </source>
</evidence>
<dbReference type="GO" id="GO:0046930">
    <property type="term" value="C:pore complex"/>
    <property type="evidence" value="ECO:0007669"/>
    <property type="project" value="InterPro"/>
</dbReference>
<proteinExistence type="predicted"/>
<dbReference type="InterPro" id="IPR009104">
    <property type="entry name" value="Anemon_actinoporin-like"/>
</dbReference>
<dbReference type="GO" id="GO:0044218">
    <property type="term" value="C:other organism cell membrane"/>
    <property type="evidence" value="ECO:0007669"/>
    <property type="project" value="UniProtKB-KW"/>
</dbReference>
<keyword evidence="3" id="KW-1052">Target cell membrane</keyword>
<evidence type="ECO:0000256" key="2">
    <source>
        <dbReference type="ARBA" id="ARBA00004532"/>
    </source>
</evidence>
<organism evidence="6">
    <name type="scientific">Pundamilia nyererei</name>
    <dbReference type="NCBI Taxonomy" id="303518"/>
    <lineage>
        <taxon>Eukaryota</taxon>
        <taxon>Metazoa</taxon>
        <taxon>Chordata</taxon>
        <taxon>Craniata</taxon>
        <taxon>Vertebrata</taxon>
        <taxon>Euteleostomi</taxon>
        <taxon>Actinopterygii</taxon>
        <taxon>Neopterygii</taxon>
        <taxon>Teleostei</taxon>
        <taxon>Neoteleostei</taxon>
        <taxon>Acanthomorphata</taxon>
        <taxon>Ovalentaria</taxon>
        <taxon>Cichlomorphae</taxon>
        <taxon>Cichliformes</taxon>
        <taxon>Cichlidae</taxon>
        <taxon>African cichlids</taxon>
        <taxon>Pseudocrenilabrinae</taxon>
        <taxon>Haplochromini</taxon>
        <taxon>Pundamilia</taxon>
    </lineage>
</organism>
<dbReference type="Gene3D" id="2.60.270.20">
    <property type="entry name" value="Cytolysin/lectin"/>
    <property type="match status" value="1"/>
</dbReference>
<dbReference type="GO" id="GO:0015267">
    <property type="term" value="F:channel activity"/>
    <property type="evidence" value="ECO:0007669"/>
    <property type="project" value="InterPro"/>
</dbReference>
<dbReference type="PANTHER" id="PTHR40388:SF1">
    <property type="entry name" value="BRYOPORIN"/>
    <property type="match status" value="1"/>
</dbReference>
<dbReference type="GO" id="GO:0006812">
    <property type="term" value="P:monoatomic cation transport"/>
    <property type="evidence" value="ECO:0007669"/>
    <property type="project" value="InterPro"/>
</dbReference>
<dbReference type="PANTHER" id="PTHR40388">
    <property type="entry name" value="BRYOPORIN"/>
    <property type="match status" value="1"/>
</dbReference>
<dbReference type="GeneTree" id="ENSGT00940000164286"/>
<protein>
    <submittedName>
        <fullName evidence="6">Uncharacterized protein</fullName>
    </submittedName>
</protein>
<keyword evidence="4" id="KW-0472">Membrane</keyword>
<dbReference type="GO" id="GO:0051715">
    <property type="term" value="P:cytolysis in another organism"/>
    <property type="evidence" value="ECO:0007669"/>
    <property type="project" value="InterPro"/>
</dbReference>
<name>A0A3B4FZ21_9CICH</name>
<evidence type="ECO:0000256" key="5">
    <source>
        <dbReference type="ARBA" id="ARBA00023331"/>
    </source>
</evidence>
<dbReference type="InterPro" id="IPR050677">
    <property type="entry name" value="Actinoporin_PFT"/>
</dbReference>
<dbReference type="Ensembl" id="ENSPNYT00000016272.1">
    <property type="protein sequence ID" value="ENSPNYP00000015870.1"/>
    <property type="gene ID" value="ENSPNYG00000012021.1"/>
</dbReference>
<comment type="subcellular location">
    <subcellularLocation>
        <location evidence="2">Nematocyst</location>
    </subcellularLocation>
    <subcellularLocation>
        <location evidence="1">Target cell membrane</location>
    </subcellularLocation>
</comment>
<evidence type="ECO:0000256" key="4">
    <source>
        <dbReference type="ARBA" id="ARBA00023298"/>
    </source>
</evidence>
<dbReference type="STRING" id="303518.ENSPNYP00000015870"/>
<evidence type="ECO:0000256" key="1">
    <source>
        <dbReference type="ARBA" id="ARBA00004175"/>
    </source>
</evidence>